<proteinExistence type="predicted"/>
<sequence>MSLPLEDIQCYEELVTECDIGKMSEKPLDTEADCPETGLKTVNWRERVPYFMGLCQKKAQTMSRVSLAKSLASDKTNSQFSAEVPRAIDLSVVPAISTDKMPEPSLTITKAQGKTTKNRRERSYFPSCCLQKEQKKDKRSSVSTLSDKAMFVDNVYQDLLQEKGSAIKLCQSVEQLHLAVEECSAERLPHLLGLSKKKPETMSRVSLTKSLASENNYSQEDVQEFQATLSQCTVARTSSPVELISNGSVHSIMNACLLKVEENSVESVLELHQAAGEFSAEVPRAIDLSVVPAISTDKMPEPSLTITKAQGKTTKNRRERSYFPSCCLQKEQKKAKVNSVSTLSDKAMFVDNVYQDLLQEKGSAIKLCQSVEQLHLAVEECSAERLPHLLGLSKKKPETMSRVSLTKSLASENNYSQEDVQEFQATLSQCTVARTSSPVELISNGSVHSIMNACLLKVEENSVESVLELHQAAGEFSAEVPRAIDLSVFPAISTDKMPEPSLTITKAQGKTTKNRRERSYFPSCCLQKEQKKDKGSSISTLSDKAMFVDNVYQDLLQEKGSAIKLCQSVEQLHLAVEECSAERLPHLLGLSKKKPETMSRVSLTKSLASEKNYSQEDVQEFQATLSQCTVARTSSPVELTSNGSVHSIMNACLLKVEENSVESVLELHQAAGEFSAEVPRAIDLSMVPAISTDKMPEPSLTITKAQGKTTKNRRERSYSPSCCLQKEQKKDKGSSISTLSDKAMFVDNVYQDLLQEKGSAINLCQSVEQLHLAVEECSAERLPHLLGLSKKKPETMSRVNLTKSLASENNYSQEDVQEFQATLSQCTVARTSSPVELISNGSVHSIINSCLLKVEENSVESVLELHQAAGEFSAEVPRAIDLSVVPAISTDKMPEPSLTITKAQGKTTKNRRERFYFPSCCLQKEQKKAKVNSVSTLSDKAMFVDNVYQDLLQEKGSAIKLCQSVEQLHLAVEECSAERLPHLLGLSKKKPETMSRVSLTKSLASENNYSQEDVHEFQATLSQCTVARTSSPVEFISNGSVHSIMNACLLKVEENSVESVLELHQAAGEFSAEVPRAIDLSVFPAISTDKMPEPSLTITKAQGKTTKNRRERSYFPSCCLQKEQKKDKGSSISTLSDKAMFVDNVYQDLLQEKGSAINLCQSVEQLHLAVEECSAERLPHLLGLSKKKPETMSRVSLTKSLASENNYSQEDVQEFQATLSQCTVARTSSPVELISNGSVHSIMNACLLKVEENSVESVLELHQAAGEFSAEVPRAIDLSVFPAISTDKMPEPSLTITKAQGKTTKNRRERFYFPSCCPQKAQSKAKGSSISTLSDKAMFVDNVYQDLLQEKGSAIKLCQSVEQLHLAVEECSAERLPHLLGLSKKKPETMSRVSLTKSLASENNYSQEDVQEFQATLSQCTVARTSSPVELISNGSVHSIMNACLLKVEENSVESVLELHQAAGEFSAEFPRAIDLSVVPAISTDKMPEPSLTITKAQGKTTKNRRERFYFPSCCPLKAQKKAKVSSVSTLSDNAKFVDDVYQDLLQKKGSGIKLCQSVEQLHLAVEECSSERIPHYLGLSQKKPKTMSRVSLAKSLDSDKTTSQEDIQEFQANSSLSMEARTLSPVELLSNGSVHSVMNALLSKVKENSVESVLELHQAGEEFSAEVPKAIALSVVQAISTDKMPEPSLTITKAQGKTTKNRGERFYFPSCCPQKEQKKDIVSSISTLSDKAMFFDDVYQDLLQEKGSAIKLCQSVEQLHLAVDECSTEVPKAIALSVARVISVEKMAESSLNTIAQGKQTNNRQERSYFPSFCLQKKKKQNNAEQSFTSTLSNKANSSGPQEVLPQVCGSATPSLCNTTETQSTATGTPSTPVVFFSSGSVHSLVCALLLKIRKNADGAPPQSEPELIEKALSVSGSVLTLLAEVNGMSVDEESSTPSRAPPDEVVEAVYKDLLQEKGSAIKLHQAVEQCSAEVPKVIAWSLVKEISTAPPNEFLAAPAFLLSSVLLLSGHPSKAISLSGNAKSLVSAASDSLPKDESQKRFGLLPKLPKTHKMQKMPKLKAKNKVDPLAISFDLLREDPLEDTYDHS</sequence>
<evidence type="ECO:0000313" key="1">
    <source>
        <dbReference type="Proteomes" id="UP001652741"/>
    </source>
</evidence>
<evidence type="ECO:0000313" key="2">
    <source>
        <dbReference type="RefSeq" id="XP_045552197.1"/>
    </source>
</evidence>
<reference evidence="2" key="1">
    <citation type="submission" date="2025-08" db="UniProtKB">
        <authorList>
            <consortium name="RefSeq"/>
        </authorList>
    </citation>
    <scope>IDENTIFICATION</scope>
</reference>
<dbReference type="GeneID" id="106572498"/>
<organism evidence="1 2">
    <name type="scientific">Salmo salar</name>
    <name type="common">Atlantic salmon</name>
    <dbReference type="NCBI Taxonomy" id="8030"/>
    <lineage>
        <taxon>Eukaryota</taxon>
        <taxon>Metazoa</taxon>
        <taxon>Chordata</taxon>
        <taxon>Craniata</taxon>
        <taxon>Vertebrata</taxon>
        <taxon>Euteleostomi</taxon>
        <taxon>Actinopterygii</taxon>
        <taxon>Neopterygii</taxon>
        <taxon>Teleostei</taxon>
        <taxon>Protacanthopterygii</taxon>
        <taxon>Salmoniformes</taxon>
        <taxon>Salmonidae</taxon>
        <taxon>Salmoninae</taxon>
        <taxon>Salmo</taxon>
    </lineage>
</organism>
<gene>
    <name evidence="2" type="primary">LOC106572498</name>
</gene>
<keyword evidence="1" id="KW-1185">Reference proteome</keyword>
<dbReference type="RefSeq" id="XP_045552197.1">
    <property type="nucleotide sequence ID" value="XM_045696241.1"/>
</dbReference>
<name>A0ABM3D064_SALSA</name>
<protein>
    <submittedName>
        <fullName evidence="2">Uncharacterized protein</fullName>
    </submittedName>
</protein>
<accession>A0ABM3D064</accession>
<dbReference type="Proteomes" id="UP001652741">
    <property type="component" value="Chromosome ssa15"/>
</dbReference>